<dbReference type="InterPro" id="IPR006047">
    <property type="entry name" value="GH13_cat_dom"/>
</dbReference>
<dbReference type="GO" id="GO:0005975">
    <property type="term" value="P:carbohydrate metabolic process"/>
    <property type="evidence" value="ECO:0007669"/>
    <property type="project" value="InterPro"/>
</dbReference>
<keyword evidence="6" id="KW-1185">Reference proteome</keyword>
<dbReference type="GO" id="GO:0003824">
    <property type="term" value="F:catalytic activity"/>
    <property type="evidence" value="ECO:0007669"/>
    <property type="project" value="InterPro"/>
</dbReference>
<dbReference type="PANTHER" id="PTHR10357">
    <property type="entry name" value="ALPHA-AMYLASE FAMILY MEMBER"/>
    <property type="match status" value="1"/>
</dbReference>
<proteinExistence type="inferred from homology"/>
<dbReference type="Proteomes" id="UP000366872">
    <property type="component" value="Unassembled WGS sequence"/>
</dbReference>
<feature type="region of interest" description="Disordered" evidence="3">
    <location>
        <begin position="1384"/>
        <end position="1415"/>
    </location>
</feature>
<evidence type="ECO:0000313" key="6">
    <source>
        <dbReference type="Proteomes" id="UP000366872"/>
    </source>
</evidence>
<organism evidence="5 6">
    <name type="scientific">Pontiella desulfatans</name>
    <dbReference type="NCBI Taxonomy" id="2750659"/>
    <lineage>
        <taxon>Bacteria</taxon>
        <taxon>Pseudomonadati</taxon>
        <taxon>Kiritimatiellota</taxon>
        <taxon>Kiritimatiellia</taxon>
        <taxon>Kiritimatiellales</taxon>
        <taxon>Pontiellaceae</taxon>
        <taxon>Pontiella</taxon>
    </lineage>
</organism>
<dbReference type="EMBL" id="CAAHFG010000002">
    <property type="protein sequence ID" value="VGO15539.1"/>
    <property type="molecule type" value="Genomic_DNA"/>
</dbReference>
<feature type="compositionally biased region" description="Acidic residues" evidence="3">
    <location>
        <begin position="1390"/>
        <end position="1403"/>
    </location>
</feature>
<reference evidence="5 6" key="1">
    <citation type="submission" date="2019-04" db="EMBL/GenBank/DDBJ databases">
        <authorList>
            <person name="Van Vliet M D."/>
        </authorList>
    </citation>
    <scope>NUCLEOTIDE SEQUENCE [LARGE SCALE GENOMIC DNA]</scope>
    <source>
        <strain evidence="5 6">F1</strain>
    </source>
</reference>
<dbReference type="InterPro" id="IPR004300">
    <property type="entry name" value="Glyco_hydro_57_N"/>
</dbReference>
<dbReference type="Gene3D" id="3.20.110.20">
    <property type="match status" value="1"/>
</dbReference>
<dbReference type="SMART" id="SM00642">
    <property type="entry name" value="Aamy"/>
    <property type="match status" value="1"/>
</dbReference>
<evidence type="ECO:0000256" key="1">
    <source>
        <dbReference type="ARBA" id="ARBA00006821"/>
    </source>
</evidence>
<feature type="region of interest" description="Disordered" evidence="3">
    <location>
        <begin position="256"/>
        <end position="310"/>
    </location>
</feature>
<sequence length="2810" mass="302988">MGNLDERRGSRHPTTRAERMKKRSCNPFWLTVLLLALHLPPAVRAEEVILQYFGTSWSEITGRMPELAEAGWSALWLPPPFKAGSQFSVGFDTFDRFDLGSKDQMGGVATRYGTEADLLKLIETAHRFGIRVYFDNIMAHNGGSIPGYDENTSIHIQPGFVPEDFHLMTTQDGFYRKMPNWPDFNDEWQVLNRNPFGLDIAHETPNTSFGAYEGAQFPKYWGVRHPDHPEYYLDTDLQIGTNGDGDPVYTFANNEPFEDIGHGPSNTGAGNGRFDWNDANGNGQHDAGEASEPFTDTGLDPSRPGWQDAAHGLGDGLYNMGNPVPEDVNTMMFRAIRWFIDQGHVDGFRLDAVKHVPNYFFGKMDAPKDASNWGYNGQIQEQFNITHGYSDWSNHRDSVYNTGQGRDDAMLFGEHLGAPPAKDGYVDSGMRIADNDLYNSLSYAVAGYGNLSGYDQPGYATYGVNEAVMYSGSHDYNYISPYDRPSAHALLLTRAGLPIVYTDGYNETQYPDSSGKYFPQHGNNPFLGQFNDNHLLNLLQINQLFARGEQNPKWSDDSYVAYERRDWRETGNEGNAVVLAFMMARNGAGGQARSWGTSFPEGARLYNYSKHGGGFYVNVSDGQITDDGGYNPVVPAGGFFAFSWRVPEMPAAWDDGPFGEVRPLEILQDGQPAGTMPHVRTDGYSGDPNFNPYGVPGDTPDDYQYELPIPRITSGSNLTFIARADGSAENILVKLDGGIDVNAHLGIGPQSGELRDNPPALSHDLFLGYEQMQFAHRIAEKFAAVDTARNVIGSPGAETYEATIGSTGFTVNHGGGPNTASGTAAWAYHDPQASNGSASLQFSPAPENAANSNITVWVKVGYTGQVQRAWLYYTADGGSYPEGSGGAGKGTTQVAGLSFAHTGAPDPGGTPEWWKGTLPAQAPGTVVRYKIGVARPDASSIFPYGANDIELKKPMETMFTITNFNAETATFRPHNNFGTQQAGLAEGYHVLRTKACLNRGGAAPLFNLNVQTFYYDTQRPEGEIVYPANDGDTLHGSSYGFVVRSDDSVVEVFYRILDSDAGNDDSATGAEQGNGAWAPALAVEPGPGVGSGHPLEWRFDYVNIPASGSATIEVRLKEASSSTNHALADAVGHFTTLARTVNTSGPDVRFFTAYPQGDGERIGPGYVAKIHFSKSLADGLTTGELLDALTLCVDSNLQPRLSYQINYDVTADYHALAFTMENYFNDLPNYPHTLAAQYDRDGYPALSAKRTFLSWPVVEPYVNIVAPPIADAQGDPFHIVLPDVAAPVATQRQYAVYLETETNALHVGVSFAQGTGSMAGDPGNPVATNGYLGWHFTWNFPLTNDAAQIEGTFRLLASVDTDGNTNTVEASALREARVILRETAAANAADPDDDDDGISDFDEQTPKPLPSTPVTEWINSDVHAWTIYGLTEPSSPDSDGDGLPDGLEAGWRLPADTNATHATTDTDGDGFPNFISDLDPPFYNTYDNYNLVPGVSAYSEGTKTDLKAGTTTDPNNPDTDFDGLPDGLEDANRNGWVDGDGESIPPDWTPWLARNWPDGSLDGSDTWLETDPNNADTDQDGLSDGHGEDVNANGTIDGDTDGDRAYDAGEAWAETDPLNPDTDDDGLPDGWEASYGLNPLDDGTDNLGTAAASDGDAQNGPAGDLDGDGSSNLAELINGTNPRVSDSGGPPPTPSIVIGPQAEVVVGAVANAREFTDWKDEDLIALDPYDELESASGGDVYYRPWASDGLESSRDLLAVYAQDGGAVGNGGDGNLYFRIDLFDLAAFAEDSGLDFYVVIDTGNTAVGERKLVDNVDVLTDMRWEAVVAVYDADHGTVYVNAPGSDDTDTLADSIVYGPADVDVRTQAHAAGFKEAYFDSALDSVECSIHRQALLDAGWNGSFAQLNFQVFTTRDGTDGGAGELDGPDIQDSIRTDWIAEDYAGINTGDVDSERYNARVALESLTEWVGINADNNRGQQIKVIPLIHGNRHIQPGSVIQEMINDGEGGGFYRPLDTHEAFAAPLSLHVTPTLASAIEWARAGDTAPPWRDGPALNARIKELVAADVVDLMASTFSDHLLPYFTPDFNADNVDLATEFLETLYGTVSERVFWTPERVLDDDVLAKIQALGFDHTFIDQSQHLYRWFGIDEVTGDHAHRINMVNGIHCIPISNRQHDFRFQTHDSGPALELREVLNRRARSGTWNGQHPQVMTLQMDWSEFGDASKADGYDTVMAWMANKGWINIVSADQIASGEIDVSTPPDGTGDVWNTVDRGTGLPLEKTGHDWIQHAAQGNYDNWYVGSAFNQGLEHHLFETLPGVPVPDEYGMLYSGGIVSSSWAQVSALATPDGALGQLARATLHASVFETAFHAQTHAPVDLTKFSTGEFVYPDTTYDEMEGFARFAQSQTRMAAIYGRVAQWAAAPPPNAVAAAEDIDLDGLAEYLLYNAGVFAVLESTGGRMTAAWARNPDSGDIFQMVGNLASYSGSETEHEGNVNLDGAGGIVAYRTSCLKDWFADDGAGGTSGYVNETYGATNAPSGTGWRFATADGKIVKTITLGGSDVAFDVAYAIGGGLNTLYVRNGLSPNLLDLLKRGQRNLGGLQVNGDALSLANAGSGHPVAAALTLGANAAYNPGATDDGNGNFHTVNMRNQAQTHQVELYGSGNFAFSLGLGLGGVDSDGDGVPDDFELQYGFLDPDSGSDAANDEDHDGIDNGGEYIAGTAPDNGAEFPAIGSIQPDPSGLELQFPTKPGRKYTVWYKNNALATAPWNVATPTPLDGDGDVRTWIDDGSQTAPPPGDPSLSNRFYQIKIEYP</sequence>
<feature type="domain" description="Glycosyl hydrolase family 13 catalytic" evidence="4">
    <location>
        <begin position="47"/>
        <end position="547"/>
    </location>
</feature>
<accession>A0A6C2U6Q9</accession>
<comment type="similarity">
    <text evidence="1">Belongs to the glycosyl hydrolase 57 family.</text>
</comment>
<dbReference type="SUPFAM" id="SSF88713">
    <property type="entry name" value="Glycoside hydrolase/deacetylase"/>
    <property type="match status" value="1"/>
</dbReference>
<dbReference type="InterPro" id="IPR017853">
    <property type="entry name" value="GH"/>
</dbReference>
<feature type="compositionally biased region" description="Acidic residues" evidence="3">
    <location>
        <begin position="1519"/>
        <end position="1529"/>
    </location>
</feature>
<evidence type="ECO:0000256" key="2">
    <source>
        <dbReference type="ARBA" id="ARBA00023277"/>
    </source>
</evidence>
<dbReference type="Gene3D" id="3.20.20.80">
    <property type="entry name" value="Glycosidases"/>
    <property type="match status" value="2"/>
</dbReference>
<dbReference type="SUPFAM" id="SSF51445">
    <property type="entry name" value="(Trans)glycosidases"/>
    <property type="match status" value="1"/>
</dbReference>
<evidence type="ECO:0000256" key="3">
    <source>
        <dbReference type="SAM" id="MobiDB-lite"/>
    </source>
</evidence>
<evidence type="ECO:0000259" key="4">
    <source>
        <dbReference type="SMART" id="SM00642"/>
    </source>
</evidence>
<evidence type="ECO:0000313" key="5">
    <source>
        <dbReference type="EMBL" id="VGO15539.1"/>
    </source>
</evidence>
<keyword evidence="2" id="KW-0119">Carbohydrate metabolism</keyword>
<feature type="region of interest" description="Disordered" evidence="3">
    <location>
        <begin position="1430"/>
        <end position="1451"/>
    </location>
</feature>
<dbReference type="Pfam" id="PF00128">
    <property type="entry name" value="Alpha-amylase"/>
    <property type="match status" value="1"/>
</dbReference>
<protein>
    <submittedName>
        <fullName evidence="5">Alpha-amylase</fullName>
    </submittedName>
</protein>
<name>A0A6C2U6Q9_PONDE</name>
<feature type="region of interest" description="Disordered" evidence="3">
    <location>
        <begin position="1506"/>
        <end position="1697"/>
    </location>
</feature>
<gene>
    <name evidence="5" type="primary">amyS</name>
    <name evidence="5" type="ORF">PDESU_04124</name>
</gene>
<dbReference type="InterPro" id="IPR011330">
    <property type="entry name" value="Glyco_hydro/deAcase_b/a-brl"/>
</dbReference>
<dbReference type="Pfam" id="PF03065">
    <property type="entry name" value="Glyco_hydro_57"/>
    <property type="match status" value="1"/>
</dbReference>
<feature type="compositionally biased region" description="Polar residues" evidence="3">
    <location>
        <begin position="1669"/>
        <end position="1684"/>
    </location>
</feature>